<organism evidence="9 10">
    <name type="scientific">Motilimonas pumila</name>
    <dbReference type="NCBI Taxonomy" id="2303987"/>
    <lineage>
        <taxon>Bacteria</taxon>
        <taxon>Pseudomonadati</taxon>
        <taxon>Pseudomonadota</taxon>
        <taxon>Gammaproteobacteria</taxon>
        <taxon>Alteromonadales</taxon>
        <taxon>Alteromonadales genera incertae sedis</taxon>
        <taxon>Motilimonas</taxon>
    </lineage>
</organism>
<protein>
    <submittedName>
        <fullName evidence="9">Threonine/serine exporter</fullName>
    </submittedName>
</protein>
<dbReference type="AlphaFoldDB" id="A0A418YAC2"/>
<dbReference type="InterPro" id="IPR010619">
    <property type="entry name" value="ThrE-like_N"/>
</dbReference>
<evidence type="ECO:0000256" key="6">
    <source>
        <dbReference type="ARBA" id="ARBA00034125"/>
    </source>
</evidence>
<dbReference type="InterPro" id="IPR050539">
    <property type="entry name" value="ThrE_Dicarb/AminoAcid_Exp"/>
</dbReference>
<feature type="transmembrane region" description="Helical" evidence="7">
    <location>
        <begin position="123"/>
        <end position="141"/>
    </location>
</feature>
<comment type="subcellular location">
    <subcellularLocation>
        <location evidence="1">Cell membrane</location>
        <topology evidence="1">Multi-pass membrane protein</topology>
    </subcellularLocation>
</comment>
<dbReference type="OrthoDB" id="9813917at2"/>
<keyword evidence="4 7" id="KW-1133">Transmembrane helix</keyword>
<comment type="similarity">
    <text evidence="6">Belongs to the ThrE exporter (TC 2.A.79) family.</text>
</comment>
<dbReference type="GO" id="GO:0005886">
    <property type="term" value="C:plasma membrane"/>
    <property type="evidence" value="ECO:0007669"/>
    <property type="project" value="UniProtKB-SubCell"/>
</dbReference>
<gene>
    <name evidence="9" type="ORF">D1Z90_18310</name>
</gene>
<evidence type="ECO:0000313" key="10">
    <source>
        <dbReference type="Proteomes" id="UP000283255"/>
    </source>
</evidence>
<evidence type="ECO:0000313" key="9">
    <source>
        <dbReference type="EMBL" id="RJG39468.1"/>
    </source>
</evidence>
<feature type="transmembrane region" description="Helical" evidence="7">
    <location>
        <begin position="175"/>
        <end position="197"/>
    </location>
</feature>
<sequence>MALNLPEKTLSKQQQTDITRISILAAQLLQQHGAESRLIEQTSVRLGLALGAQSIELSVSADALVLTTLYQGACITTTRRVHDRGINMQMVCDVQRICVMAEKGLLDAAGVKAKLTKLTPMKYNRWLVIFMIGLSCGSFSHLFGGDVKVFLMTFIASACAMLVRQELAHRHHSPFINFAITAFVATTIASMAVKYQIGNQPELAMAASVLLLVPGFPLINAVSDMVKGHINMGISRWVAASLLTMSVAVGIVMGMALTGVGAWL</sequence>
<keyword evidence="3 7" id="KW-0812">Transmembrane</keyword>
<accession>A0A418YAC2</accession>
<dbReference type="PANTHER" id="PTHR34390:SF2">
    <property type="entry name" value="SUCCINATE TRANSPORTER SUBUNIT YJJP-RELATED"/>
    <property type="match status" value="1"/>
</dbReference>
<dbReference type="Pfam" id="PF06738">
    <property type="entry name" value="ThrE"/>
    <property type="match status" value="1"/>
</dbReference>
<dbReference type="GO" id="GO:0022857">
    <property type="term" value="F:transmembrane transporter activity"/>
    <property type="evidence" value="ECO:0007669"/>
    <property type="project" value="InterPro"/>
</dbReference>
<feature type="transmembrane region" description="Helical" evidence="7">
    <location>
        <begin position="147"/>
        <end position="163"/>
    </location>
</feature>
<reference evidence="9 10" key="2">
    <citation type="submission" date="2019-01" db="EMBL/GenBank/DDBJ databases">
        <title>Motilimonas pumilus sp. nov., isolated from the gut of sea cucumber (Apostichopus japonicus).</title>
        <authorList>
            <person name="Wang F.-Q."/>
            <person name="Ren L.-H."/>
            <person name="Lin Y.-W."/>
            <person name="Sun G.-H."/>
            <person name="Du Z.-J."/>
            <person name="Zhao J.-X."/>
            <person name="Liu X.-J."/>
            <person name="Liu L.-J."/>
        </authorList>
    </citation>
    <scope>NUCLEOTIDE SEQUENCE [LARGE SCALE GENOMIC DNA]</scope>
    <source>
        <strain evidence="9 10">PLHSC7-2</strain>
    </source>
</reference>
<feature type="domain" description="Threonine/serine exporter-like N-terminal" evidence="8">
    <location>
        <begin position="21"/>
        <end position="257"/>
    </location>
</feature>
<evidence type="ECO:0000256" key="3">
    <source>
        <dbReference type="ARBA" id="ARBA00022692"/>
    </source>
</evidence>
<proteinExistence type="inferred from homology"/>
<evidence type="ECO:0000256" key="5">
    <source>
        <dbReference type="ARBA" id="ARBA00023136"/>
    </source>
</evidence>
<feature type="transmembrane region" description="Helical" evidence="7">
    <location>
        <begin position="234"/>
        <end position="257"/>
    </location>
</feature>
<comment type="caution">
    <text evidence="9">The sequence shown here is derived from an EMBL/GenBank/DDBJ whole genome shotgun (WGS) entry which is preliminary data.</text>
</comment>
<evidence type="ECO:0000256" key="4">
    <source>
        <dbReference type="ARBA" id="ARBA00022989"/>
    </source>
</evidence>
<dbReference type="GO" id="GO:0015744">
    <property type="term" value="P:succinate transport"/>
    <property type="evidence" value="ECO:0007669"/>
    <property type="project" value="TreeGrafter"/>
</dbReference>
<name>A0A418YAC2_9GAMM</name>
<evidence type="ECO:0000256" key="1">
    <source>
        <dbReference type="ARBA" id="ARBA00004651"/>
    </source>
</evidence>
<keyword evidence="2" id="KW-1003">Cell membrane</keyword>
<keyword evidence="5 7" id="KW-0472">Membrane</keyword>
<evidence type="ECO:0000256" key="2">
    <source>
        <dbReference type="ARBA" id="ARBA00022475"/>
    </source>
</evidence>
<dbReference type="PANTHER" id="PTHR34390">
    <property type="entry name" value="UPF0442 PROTEIN YJJB-RELATED"/>
    <property type="match status" value="1"/>
</dbReference>
<dbReference type="Proteomes" id="UP000283255">
    <property type="component" value="Unassembled WGS sequence"/>
</dbReference>
<dbReference type="EMBL" id="QZCH01000035">
    <property type="protein sequence ID" value="RJG39468.1"/>
    <property type="molecule type" value="Genomic_DNA"/>
</dbReference>
<feature type="transmembrane region" description="Helical" evidence="7">
    <location>
        <begin position="203"/>
        <end position="222"/>
    </location>
</feature>
<reference evidence="9 10" key="1">
    <citation type="submission" date="2018-09" db="EMBL/GenBank/DDBJ databases">
        <authorList>
            <person name="Wang F."/>
        </authorList>
    </citation>
    <scope>NUCLEOTIDE SEQUENCE [LARGE SCALE GENOMIC DNA]</scope>
    <source>
        <strain evidence="9 10">PLHSC7-2</strain>
    </source>
</reference>
<evidence type="ECO:0000259" key="8">
    <source>
        <dbReference type="Pfam" id="PF06738"/>
    </source>
</evidence>
<keyword evidence="10" id="KW-1185">Reference proteome</keyword>
<evidence type="ECO:0000256" key="7">
    <source>
        <dbReference type="SAM" id="Phobius"/>
    </source>
</evidence>